<keyword evidence="3" id="KW-1185">Reference proteome</keyword>
<feature type="chain" id="PRO_5046451290" description="Glycosyl hydrolase family 5" evidence="1">
    <location>
        <begin position="40"/>
        <end position="130"/>
    </location>
</feature>
<reference evidence="2 3" key="1">
    <citation type="journal article" date="2019" name="Int. J. Syst. Evol. Microbiol.">
        <title>The Global Catalogue of Microorganisms (GCM) 10K type strain sequencing project: providing services to taxonomists for standard genome sequencing and annotation.</title>
        <authorList>
            <consortium name="The Broad Institute Genomics Platform"/>
            <consortium name="The Broad Institute Genome Sequencing Center for Infectious Disease"/>
            <person name="Wu L."/>
            <person name="Ma J."/>
        </authorList>
    </citation>
    <scope>NUCLEOTIDE SEQUENCE [LARGE SCALE GENOMIC DNA]</scope>
    <source>
        <strain evidence="2 3">JCM 11448</strain>
    </source>
</reference>
<dbReference type="InterPro" id="IPR017853">
    <property type="entry name" value="GH"/>
</dbReference>
<feature type="signal peptide" evidence="1">
    <location>
        <begin position="1"/>
        <end position="39"/>
    </location>
</feature>
<accession>A0ABN1XIJ5</accession>
<proteinExistence type="predicted"/>
<evidence type="ECO:0008006" key="4">
    <source>
        <dbReference type="Google" id="ProtNLM"/>
    </source>
</evidence>
<dbReference type="Proteomes" id="UP001500282">
    <property type="component" value="Unassembled WGS sequence"/>
</dbReference>
<evidence type="ECO:0000313" key="2">
    <source>
        <dbReference type="EMBL" id="GAA1298560.1"/>
    </source>
</evidence>
<dbReference type="Gene3D" id="3.20.20.80">
    <property type="entry name" value="Glycosidases"/>
    <property type="match status" value="1"/>
</dbReference>
<sequence>MTRIRTTPRRTAPRRIAAPLAAGLLVAGALALPGQQAHAAGSVVKVTGAQGDWRLTVDGQPYQIKGLTWGPAIADADRYLPDLRSMGVNTIRTWGTDATSKPLFDSAAAHGIKVIAGFWLQPGGGPGSGG</sequence>
<evidence type="ECO:0000313" key="3">
    <source>
        <dbReference type="Proteomes" id="UP001500282"/>
    </source>
</evidence>
<dbReference type="SUPFAM" id="SSF51445">
    <property type="entry name" value="(Trans)glycosidases"/>
    <property type="match status" value="1"/>
</dbReference>
<gene>
    <name evidence="2" type="ORF">GCM10009579_78060</name>
</gene>
<comment type="caution">
    <text evidence="2">The sequence shown here is derived from an EMBL/GenBank/DDBJ whole genome shotgun (WGS) entry which is preliminary data.</text>
</comment>
<organism evidence="2 3">
    <name type="scientific">Streptomyces javensis</name>
    <dbReference type="NCBI Taxonomy" id="114698"/>
    <lineage>
        <taxon>Bacteria</taxon>
        <taxon>Bacillati</taxon>
        <taxon>Actinomycetota</taxon>
        <taxon>Actinomycetes</taxon>
        <taxon>Kitasatosporales</taxon>
        <taxon>Streptomycetaceae</taxon>
        <taxon>Streptomyces</taxon>
        <taxon>Streptomyces violaceusniger group</taxon>
    </lineage>
</organism>
<dbReference type="EMBL" id="BAAAIH010000070">
    <property type="protein sequence ID" value="GAA1298560.1"/>
    <property type="molecule type" value="Genomic_DNA"/>
</dbReference>
<evidence type="ECO:0000256" key="1">
    <source>
        <dbReference type="SAM" id="SignalP"/>
    </source>
</evidence>
<name>A0ABN1XIJ5_9ACTN</name>
<keyword evidence="1" id="KW-0732">Signal</keyword>
<protein>
    <recommendedName>
        <fullName evidence="4">Glycosyl hydrolase family 5</fullName>
    </recommendedName>
</protein>